<accession>A0A7C9FRV4</accession>
<dbReference type="EMBL" id="WHLY01000002">
    <property type="protein sequence ID" value="MPR36729.1"/>
    <property type="molecule type" value="Genomic_DNA"/>
</dbReference>
<dbReference type="AlphaFoldDB" id="A0A7C9FRV4"/>
<keyword evidence="3" id="KW-1185">Reference proteome</keyword>
<evidence type="ECO:0000313" key="2">
    <source>
        <dbReference type="EMBL" id="MPR36729.1"/>
    </source>
</evidence>
<evidence type="ECO:0000259" key="1">
    <source>
        <dbReference type="Pfam" id="PF00717"/>
    </source>
</evidence>
<proteinExistence type="predicted"/>
<name>A0A7C9FRV4_9BACT</name>
<gene>
    <name evidence="2" type="ORF">GBK04_26200</name>
</gene>
<sequence>MTQFAYNIHSKGNFMSVHPYHFDEIIFYGITHSAPVRLPKFAINVECGNSTTGFASPADDYIETRLDLNEYHQIRKHACFLVEAVGDSLIDAGISENDLLIVDTSLNYRENDVVVCCLNGSVQGQDDKAGRETALSRVPESTLCTY</sequence>
<dbReference type="RefSeq" id="WP_152764895.1">
    <property type="nucleotide sequence ID" value="NZ_WHLY01000002.1"/>
</dbReference>
<dbReference type="SUPFAM" id="SSF51306">
    <property type="entry name" value="LexA/Signal peptidase"/>
    <property type="match status" value="1"/>
</dbReference>
<dbReference type="Pfam" id="PF00717">
    <property type="entry name" value="Peptidase_S24"/>
    <property type="match status" value="1"/>
</dbReference>
<feature type="domain" description="Peptidase S24/S26A/S26B/S26C" evidence="1">
    <location>
        <begin position="49"/>
        <end position="121"/>
    </location>
</feature>
<dbReference type="Proteomes" id="UP000479293">
    <property type="component" value="Unassembled WGS sequence"/>
</dbReference>
<dbReference type="InterPro" id="IPR036286">
    <property type="entry name" value="LexA/Signal_pep-like_sf"/>
</dbReference>
<dbReference type="InterPro" id="IPR039418">
    <property type="entry name" value="LexA-like"/>
</dbReference>
<dbReference type="CDD" id="cd06529">
    <property type="entry name" value="S24_LexA-like"/>
    <property type="match status" value="1"/>
</dbReference>
<organism evidence="2 3">
    <name type="scientific">Salmonirosea aquatica</name>
    <dbReference type="NCBI Taxonomy" id="2654236"/>
    <lineage>
        <taxon>Bacteria</taxon>
        <taxon>Pseudomonadati</taxon>
        <taxon>Bacteroidota</taxon>
        <taxon>Cytophagia</taxon>
        <taxon>Cytophagales</taxon>
        <taxon>Spirosomataceae</taxon>
        <taxon>Salmonirosea</taxon>
    </lineage>
</organism>
<protein>
    <submittedName>
        <fullName evidence="2">LexA family transcriptional regulator</fullName>
    </submittedName>
</protein>
<dbReference type="InterPro" id="IPR015927">
    <property type="entry name" value="Peptidase_S24_S26A/B/C"/>
</dbReference>
<comment type="caution">
    <text evidence="2">The sequence shown here is derived from an EMBL/GenBank/DDBJ whole genome shotgun (WGS) entry which is preliminary data.</text>
</comment>
<dbReference type="Gene3D" id="2.10.109.10">
    <property type="entry name" value="Umud Fragment, subunit A"/>
    <property type="match status" value="1"/>
</dbReference>
<reference evidence="2 3" key="1">
    <citation type="submission" date="2019-10" db="EMBL/GenBank/DDBJ databases">
        <title>Draft Genome Sequence of Cytophagaceae sp. SJW1-29.</title>
        <authorList>
            <person name="Choi A."/>
        </authorList>
    </citation>
    <scope>NUCLEOTIDE SEQUENCE [LARGE SCALE GENOMIC DNA]</scope>
    <source>
        <strain evidence="2 3">SJW1-29</strain>
    </source>
</reference>
<evidence type="ECO:0000313" key="3">
    <source>
        <dbReference type="Proteomes" id="UP000479293"/>
    </source>
</evidence>